<organism evidence="2 3">
    <name type="scientific">Portunus trituberculatus</name>
    <name type="common">Swimming crab</name>
    <name type="synonym">Neptunus trituberculatus</name>
    <dbReference type="NCBI Taxonomy" id="210409"/>
    <lineage>
        <taxon>Eukaryota</taxon>
        <taxon>Metazoa</taxon>
        <taxon>Ecdysozoa</taxon>
        <taxon>Arthropoda</taxon>
        <taxon>Crustacea</taxon>
        <taxon>Multicrustacea</taxon>
        <taxon>Malacostraca</taxon>
        <taxon>Eumalacostraca</taxon>
        <taxon>Eucarida</taxon>
        <taxon>Decapoda</taxon>
        <taxon>Pleocyemata</taxon>
        <taxon>Brachyura</taxon>
        <taxon>Eubrachyura</taxon>
        <taxon>Portunoidea</taxon>
        <taxon>Portunidae</taxon>
        <taxon>Portuninae</taxon>
        <taxon>Portunus</taxon>
    </lineage>
</organism>
<evidence type="ECO:0000313" key="2">
    <source>
        <dbReference type="EMBL" id="MPD05733.1"/>
    </source>
</evidence>
<evidence type="ECO:0000313" key="3">
    <source>
        <dbReference type="Proteomes" id="UP000324222"/>
    </source>
</evidence>
<feature type="transmembrane region" description="Helical" evidence="1">
    <location>
        <begin position="47"/>
        <end position="65"/>
    </location>
</feature>
<accession>A0A5B7KAW3</accession>
<dbReference type="AlphaFoldDB" id="A0A5B7KAW3"/>
<proteinExistence type="predicted"/>
<dbReference type="EMBL" id="VSRR010147454">
    <property type="protein sequence ID" value="MPD05733.1"/>
    <property type="molecule type" value="Genomic_DNA"/>
</dbReference>
<dbReference type="OrthoDB" id="8190074at2759"/>
<keyword evidence="1" id="KW-0812">Transmembrane</keyword>
<feature type="transmembrane region" description="Helical" evidence="1">
    <location>
        <begin position="14"/>
        <end position="35"/>
    </location>
</feature>
<dbReference type="Proteomes" id="UP000324222">
    <property type="component" value="Unassembled WGS sequence"/>
</dbReference>
<evidence type="ECO:0000256" key="1">
    <source>
        <dbReference type="SAM" id="Phobius"/>
    </source>
</evidence>
<comment type="caution">
    <text evidence="2">The sequence shown here is derived from an EMBL/GenBank/DDBJ whole genome shotgun (WGS) entry which is preliminary data.</text>
</comment>
<keyword evidence="1" id="KW-1133">Transmembrane helix</keyword>
<reference evidence="2 3" key="1">
    <citation type="submission" date="2019-05" db="EMBL/GenBank/DDBJ databases">
        <title>Another draft genome of Portunus trituberculatus and its Hox gene families provides insights of decapod evolution.</title>
        <authorList>
            <person name="Jeong J.-H."/>
            <person name="Song I."/>
            <person name="Kim S."/>
            <person name="Choi T."/>
            <person name="Kim D."/>
            <person name="Ryu S."/>
            <person name="Kim W."/>
        </authorList>
    </citation>
    <scope>NUCLEOTIDE SEQUENCE [LARGE SCALE GENOMIC DNA]</scope>
    <source>
        <tissue evidence="2">Muscle</tissue>
    </source>
</reference>
<name>A0A5B7KAW3_PORTR</name>
<protein>
    <submittedName>
        <fullName evidence="2">Uncharacterized protein</fullName>
    </submittedName>
</protein>
<sequence length="75" mass="8306">MEMAIDLVYPSPELLVTAVMIAADNVTGMVFLFLFHIPDSLHLWTTYTLTLCSSITIVPLVAVSFPTTRMTIDTD</sequence>
<keyword evidence="3" id="KW-1185">Reference proteome</keyword>
<gene>
    <name evidence="2" type="ORF">E2C01_101493</name>
</gene>
<keyword evidence="1" id="KW-0472">Membrane</keyword>